<protein>
    <recommendedName>
        <fullName evidence="2">VWFA domain-containing protein</fullName>
    </recommendedName>
</protein>
<gene>
    <name evidence="3" type="ORF">OCTVUL_1B019302</name>
</gene>
<dbReference type="EMBL" id="OX597817">
    <property type="protein sequence ID" value="CAI9721497.1"/>
    <property type="molecule type" value="Genomic_DNA"/>
</dbReference>
<sequence length="616" mass="68157">MLTTSFRANSGNSMGFKGRHRIVFQLTVLTLLFITAYSYPTRRCIGKAANIMLLMDSSSSIWIVDYKKQLDFAQTLVDNFDIGPSDTQVRMGAITFSNRAHLEFSMDRYTDSKNLKRALGNIPYRSGQTNTAEALQLLKKEIQPKLSIYKSPFMAIVITDGRSRDTMATSLAAKELHELGVHVYAIGVGSNCDINELKSIVSDRTKNVRLVDSYSALQGIAISFGVKTCQDITTTSSPSPPTTVKSSSTSSIPKTTSEVATSTKIRTSNGPAISTQRGTTKEVEITMNAVKATKLKNVTEHETILVTSTGTGVIIEPETTMKTVKSTKLMTVTVLDTASTVLKTTNEEETAIGLETTMEIDRTTNSKTAPFSENTIAESESTMEARKIITIAPIKAEHSMATDLLTTSSMTTTMLKSGSENSAEIQKDESSSIVFGYDLLSMGAYRANMITQFINAVIAYIGYDNFAVLSFTHCPESFNVPATPVKSSQGSAFNQNVKVNVPNLSDLIRQIREKYHHEQPNKVGPQTAVLFLDPSVTVLTPDVVDETQKLKDVGFTVYIVTVGWREWPIPEVIYMMSSKPYKAHLFKAPTYSRLLYKARYMPFQFKKLRNKKRKQQ</sequence>
<dbReference type="PANTHER" id="PTHR24020">
    <property type="entry name" value="COLLAGEN ALPHA"/>
    <property type="match status" value="1"/>
</dbReference>
<evidence type="ECO:0000259" key="2">
    <source>
        <dbReference type="PROSITE" id="PS50234"/>
    </source>
</evidence>
<feature type="region of interest" description="Disordered" evidence="1">
    <location>
        <begin position="233"/>
        <end position="263"/>
    </location>
</feature>
<proteinExistence type="predicted"/>
<dbReference type="SUPFAM" id="SSF53300">
    <property type="entry name" value="vWA-like"/>
    <property type="match status" value="2"/>
</dbReference>
<dbReference type="InterPro" id="IPR050525">
    <property type="entry name" value="ECM_Assembly_Org"/>
</dbReference>
<dbReference type="PROSITE" id="PS50234">
    <property type="entry name" value="VWFA"/>
    <property type="match status" value="1"/>
</dbReference>
<dbReference type="PANTHER" id="PTHR24020:SF20">
    <property type="entry name" value="PH DOMAIN-CONTAINING PROTEIN"/>
    <property type="match status" value="1"/>
</dbReference>
<dbReference type="PRINTS" id="PR00453">
    <property type="entry name" value="VWFADOMAIN"/>
</dbReference>
<dbReference type="Gene3D" id="3.40.50.410">
    <property type="entry name" value="von Willebrand factor, type A domain"/>
    <property type="match status" value="2"/>
</dbReference>
<evidence type="ECO:0000313" key="3">
    <source>
        <dbReference type="EMBL" id="CAI9721497.1"/>
    </source>
</evidence>
<dbReference type="AlphaFoldDB" id="A0AA36AUJ2"/>
<accession>A0AA36AUJ2</accession>
<dbReference type="InterPro" id="IPR036465">
    <property type="entry name" value="vWFA_dom_sf"/>
</dbReference>
<dbReference type="SMART" id="SM00327">
    <property type="entry name" value="VWA"/>
    <property type="match status" value="2"/>
</dbReference>
<feature type="compositionally biased region" description="Low complexity" evidence="1">
    <location>
        <begin position="233"/>
        <end position="257"/>
    </location>
</feature>
<keyword evidence="4" id="KW-1185">Reference proteome</keyword>
<name>A0AA36AUJ2_OCTVU</name>
<feature type="domain" description="VWFA" evidence="2">
    <location>
        <begin position="50"/>
        <end position="224"/>
    </location>
</feature>
<dbReference type="Pfam" id="PF00092">
    <property type="entry name" value="VWA"/>
    <property type="match status" value="1"/>
</dbReference>
<evidence type="ECO:0000256" key="1">
    <source>
        <dbReference type="SAM" id="MobiDB-lite"/>
    </source>
</evidence>
<reference evidence="3" key="1">
    <citation type="submission" date="2023-08" db="EMBL/GenBank/DDBJ databases">
        <authorList>
            <person name="Alioto T."/>
            <person name="Alioto T."/>
            <person name="Gomez Garrido J."/>
        </authorList>
    </citation>
    <scope>NUCLEOTIDE SEQUENCE</scope>
</reference>
<evidence type="ECO:0000313" key="4">
    <source>
        <dbReference type="Proteomes" id="UP001162480"/>
    </source>
</evidence>
<organism evidence="3 4">
    <name type="scientific">Octopus vulgaris</name>
    <name type="common">Common octopus</name>
    <dbReference type="NCBI Taxonomy" id="6645"/>
    <lineage>
        <taxon>Eukaryota</taxon>
        <taxon>Metazoa</taxon>
        <taxon>Spiralia</taxon>
        <taxon>Lophotrochozoa</taxon>
        <taxon>Mollusca</taxon>
        <taxon>Cephalopoda</taxon>
        <taxon>Coleoidea</taxon>
        <taxon>Octopodiformes</taxon>
        <taxon>Octopoda</taxon>
        <taxon>Incirrata</taxon>
        <taxon>Octopodidae</taxon>
        <taxon>Octopus</taxon>
    </lineage>
</organism>
<dbReference type="InterPro" id="IPR002035">
    <property type="entry name" value="VWF_A"/>
</dbReference>
<dbReference type="Proteomes" id="UP001162480">
    <property type="component" value="Chromosome 4"/>
</dbReference>